<dbReference type="PIRSF" id="PIRSF005901">
    <property type="entry name" value="EF-P"/>
    <property type="match status" value="1"/>
</dbReference>
<organism evidence="9 10">
    <name type="scientific">Candidatus Portnoybacteria bacterium CG09_land_8_20_14_0_10_44_13</name>
    <dbReference type="NCBI Taxonomy" id="1974811"/>
    <lineage>
        <taxon>Bacteria</taxon>
        <taxon>Candidatus Portnoyibacteriota</taxon>
    </lineage>
</organism>
<accession>A0A2H0WWF2</accession>
<dbReference type="GO" id="GO:0003746">
    <property type="term" value="F:translation elongation factor activity"/>
    <property type="evidence" value="ECO:0007669"/>
    <property type="project" value="UniProtKB-UniRule"/>
</dbReference>
<evidence type="ECO:0000313" key="10">
    <source>
        <dbReference type="Proteomes" id="UP000229080"/>
    </source>
</evidence>
<dbReference type="InterPro" id="IPR011768">
    <property type="entry name" value="Transl_elongation_fac_P"/>
</dbReference>
<dbReference type="UniPathway" id="UPA00345"/>
<dbReference type="AlphaFoldDB" id="A0A2H0WWF2"/>
<dbReference type="GO" id="GO:0043043">
    <property type="term" value="P:peptide biosynthetic process"/>
    <property type="evidence" value="ECO:0007669"/>
    <property type="project" value="InterPro"/>
</dbReference>
<evidence type="ECO:0000313" key="9">
    <source>
        <dbReference type="EMBL" id="PIS16983.1"/>
    </source>
</evidence>
<keyword evidence="4 7" id="KW-0963">Cytoplasm</keyword>
<evidence type="ECO:0000256" key="6">
    <source>
        <dbReference type="ARBA" id="ARBA00022917"/>
    </source>
</evidence>
<dbReference type="InterPro" id="IPR020599">
    <property type="entry name" value="Transl_elong_fac_P/YeiP"/>
</dbReference>
<evidence type="ECO:0000256" key="3">
    <source>
        <dbReference type="ARBA" id="ARBA00009479"/>
    </source>
</evidence>
<reference evidence="10" key="1">
    <citation type="submission" date="2017-09" db="EMBL/GenBank/DDBJ databases">
        <title>Depth-based differentiation of microbial function through sediment-hosted aquifers and enrichment of novel symbionts in the deep terrestrial subsurface.</title>
        <authorList>
            <person name="Probst A.J."/>
            <person name="Ladd B."/>
            <person name="Jarett J.K."/>
            <person name="Geller-Mcgrath D.E."/>
            <person name="Sieber C.M.K."/>
            <person name="Emerson J.B."/>
            <person name="Anantharaman K."/>
            <person name="Thomas B.C."/>
            <person name="Malmstrom R."/>
            <person name="Stieglmeier M."/>
            <person name="Klingl A."/>
            <person name="Woyke T."/>
            <person name="Ryan C.M."/>
            <person name="Banfield J.F."/>
        </authorList>
    </citation>
    <scope>NUCLEOTIDE SEQUENCE [LARGE SCALE GENOMIC DNA]</scope>
</reference>
<dbReference type="SMART" id="SM00841">
    <property type="entry name" value="Elong-fact-P_C"/>
    <property type="match status" value="1"/>
</dbReference>
<name>A0A2H0WWF2_9BACT</name>
<dbReference type="InterPro" id="IPR014722">
    <property type="entry name" value="Rib_uL2_dom2"/>
</dbReference>
<protein>
    <recommendedName>
        <fullName evidence="7">Elongation factor P</fullName>
        <shortName evidence="7">EF-P</shortName>
    </recommendedName>
</protein>
<dbReference type="Gene3D" id="2.30.30.30">
    <property type="match status" value="1"/>
</dbReference>
<comment type="pathway">
    <text evidence="2 7">Protein biosynthesis; polypeptide chain elongation.</text>
</comment>
<dbReference type="InterPro" id="IPR008991">
    <property type="entry name" value="Translation_prot_SH3-like_sf"/>
</dbReference>
<keyword evidence="6 7" id="KW-0648">Protein biosynthesis</keyword>
<evidence type="ECO:0000256" key="2">
    <source>
        <dbReference type="ARBA" id="ARBA00004815"/>
    </source>
</evidence>
<dbReference type="Pfam" id="PF08207">
    <property type="entry name" value="EFP_N"/>
    <property type="match status" value="1"/>
</dbReference>
<dbReference type="FunFam" id="2.40.50.140:FF:000004">
    <property type="entry name" value="Elongation factor P"/>
    <property type="match status" value="1"/>
</dbReference>
<dbReference type="PANTHER" id="PTHR30053:SF12">
    <property type="entry name" value="ELONGATION FACTOR P (EF-P) FAMILY PROTEIN"/>
    <property type="match status" value="1"/>
</dbReference>
<comment type="caution">
    <text evidence="9">The sequence shown here is derived from an EMBL/GenBank/DDBJ whole genome shotgun (WGS) entry which is preliminary data.</text>
</comment>
<dbReference type="InterPro" id="IPR012340">
    <property type="entry name" value="NA-bd_OB-fold"/>
</dbReference>
<dbReference type="InterPro" id="IPR013185">
    <property type="entry name" value="Transl_elong_KOW-like"/>
</dbReference>
<dbReference type="EMBL" id="PEZF01000033">
    <property type="protein sequence ID" value="PIS16983.1"/>
    <property type="molecule type" value="Genomic_DNA"/>
</dbReference>
<feature type="domain" description="Elongation factor P C-terminal" evidence="8">
    <location>
        <begin position="130"/>
        <end position="185"/>
    </location>
</feature>
<dbReference type="Pfam" id="PF09285">
    <property type="entry name" value="Elong-fact-P_C"/>
    <property type="match status" value="1"/>
</dbReference>
<evidence type="ECO:0000256" key="5">
    <source>
        <dbReference type="ARBA" id="ARBA00022768"/>
    </source>
</evidence>
<dbReference type="CDD" id="cd05794">
    <property type="entry name" value="S1_EF-P_repeat_2"/>
    <property type="match status" value="1"/>
</dbReference>
<dbReference type="SUPFAM" id="SSF50249">
    <property type="entry name" value="Nucleic acid-binding proteins"/>
    <property type="match status" value="1"/>
</dbReference>
<dbReference type="GO" id="GO:0005829">
    <property type="term" value="C:cytosol"/>
    <property type="evidence" value="ECO:0007669"/>
    <property type="project" value="UniProtKB-ARBA"/>
</dbReference>
<dbReference type="Gene3D" id="2.40.50.140">
    <property type="entry name" value="Nucleic acid-binding proteins"/>
    <property type="match status" value="2"/>
</dbReference>
<gene>
    <name evidence="7" type="primary">efp</name>
    <name evidence="9" type="ORF">COT61_01055</name>
</gene>
<dbReference type="InterPro" id="IPR015365">
    <property type="entry name" value="Elong-fact-P_C"/>
</dbReference>
<sequence>MINYNELKPGTIFILDGNPYVVLDYSFLRMQQRKPVAQTKIKNLITGKIIDRTFYSSDSFEEADIQKEKVKFIYAHRDKFVFCYENNPQKRFELSDEQIGDNAKFLKPDTTIEAMIFDGKIFNIVLPIKMDFKVIEAPPAIKGNTASGGNKVATIETGAKINVPLFIETEDIIRVNTQTGEYGERIEKAR</sequence>
<comment type="subcellular location">
    <subcellularLocation>
        <location evidence="1 7">Cytoplasm</location>
    </subcellularLocation>
</comment>
<dbReference type="FunFam" id="2.30.30.30:FF:000003">
    <property type="entry name" value="Elongation factor P"/>
    <property type="match status" value="1"/>
</dbReference>
<proteinExistence type="inferred from homology"/>
<dbReference type="SUPFAM" id="SSF50104">
    <property type="entry name" value="Translation proteins SH3-like domain"/>
    <property type="match status" value="1"/>
</dbReference>
<comment type="similarity">
    <text evidence="3 7">Belongs to the elongation factor P family.</text>
</comment>
<evidence type="ECO:0000256" key="1">
    <source>
        <dbReference type="ARBA" id="ARBA00004496"/>
    </source>
</evidence>
<dbReference type="PANTHER" id="PTHR30053">
    <property type="entry name" value="ELONGATION FACTOR P"/>
    <property type="match status" value="1"/>
</dbReference>
<keyword evidence="5 7" id="KW-0251">Elongation factor</keyword>
<dbReference type="HAMAP" id="MF_00141">
    <property type="entry name" value="EF_P"/>
    <property type="match status" value="1"/>
</dbReference>
<dbReference type="NCBIfam" id="NF001810">
    <property type="entry name" value="PRK00529.1"/>
    <property type="match status" value="1"/>
</dbReference>
<evidence type="ECO:0000256" key="4">
    <source>
        <dbReference type="ARBA" id="ARBA00022490"/>
    </source>
</evidence>
<evidence type="ECO:0000259" key="8">
    <source>
        <dbReference type="SMART" id="SM00841"/>
    </source>
</evidence>
<dbReference type="Proteomes" id="UP000229080">
    <property type="component" value="Unassembled WGS sequence"/>
</dbReference>
<comment type="function">
    <text evidence="7">Involved in peptide bond synthesis. Stimulates efficient translation and peptide-bond synthesis on native or reconstituted 70S ribosomes in vitro. Probably functions indirectly by altering the affinity of the ribosome for aminoacyl-tRNA, thus increasing their reactivity as acceptors for peptidyl transferase.</text>
</comment>
<evidence type="ECO:0000256" key="7">
    <source>
        <dbReference type="HAMAP-Rule" id="MF_00141"/>
    </source>
</evidence>